<evidence type="ECO:0000256" key="3">
    <source>
        <dbReference type="RuleBase" id="RU362118"/>
    </source>
</evidence>
<evidence type="ECO:0000313" key="5">
    <source>
        <dbReference type="Proteomes" id="UP001141327"/>
    </source>
</evidence>
<comment type="caution">
    <text evidence="4">The sequence shown here is derived from an EMBL/GenBank/DDBJ whole genome shotgun (WGS) entry which is preliminary data.</text>
</comment>
<dbReference type="PIRSF" id="PIRSF001434">
    <property type="entry name" value="CGS"/>
    <property type="match status" value="1"/>
</dbReference>
<sequence>MAEHAMTEHAPGTSSFETRCLHADGHEKPMNSHVWPIFQTSTFMFDSPDHGADLFAGRAEGHIYSRIGNPTVQAFERLMANLDEGVGSVGFSSGMAAVTGCLMPFLRAGDSVVLGDTMYGPSISLAQKYLTRWGITVLIVDSGNLSEIDRVLHTSPPPKLLYLESPANPTNKITDIAAVSAKAHEVGALVAVDATFATPFFQRPLALGADLSLHSLTKVSCSSQHSPPPHLAHPHSPTTSLQYIAGHGDVIGGVVTCAKEEHVNTVRTWRKDTGGILSPLDAFLVMRGIRTLPVRMEQLNKNAIAVARFLRSHPAVEQVLHPVFDDFPNHQVAVRQMSGFGSTFSFTMKAGYDAAKALLENVHLAVVAVSLGGVDTLIEHPASMTHCGVPLDLMRQQGLTPSLIRISVGLENPDEIIADLAQAIEAATAAFPVKI</sequence>
<dbReference type="InterPro" id="IPR015422">
    <property type="entry name" value="PyrdxlP-dep_Trfase_small"/>
</dbReference>
<comment type="similarity">
    <text evidence="3">Belongs to the trans-sulfuration enzymes family.</text>
</comment>
<dbReference type="InterPro" id="IPR015421">
    <property type="entry name" value="PyrdxlP-dep_Trfase_major"/>
</dbReference>
<dbReference type="EC" id="4.4.1.11" evidence="4"/>
<dbReference type="PANTHER" id="PTHR11808:SF80">
    <property type="entry name" value="CYSTATHIONINE GAMMA-LYASE"/>
    <property type="match status" value="1"/>
</dbReference>
<keyword evidence="5" id="KW-1185">Reference proteome</keyword>
<accession>A0ABQ8UIF7</accession>
<dbReference type="InterPro" id="IPR015424">
    <property type="entry name" value="PyrdxlP-dep_Trfase"/>
</dbReference>
<evidence type="ECO:0000313" key="4">
    <source>
        <dbReference type="EMBL" id="KAJ4459013.1"/>
    </source>
</evidence>
<dbReference type="Gene3D" id="3.40.640.10">
    <property type="entry name" value="Type I PLP-dependent aspartate aminotransferase-like (Major domain)"/>
    <property type="match status" value="2"/>
</dbReference>
<reference evidence="4" key="1">
    <citation type="journal article" date="2022" name="bioRxiv">
        <title>Genomics of Preaxostyla Flagellates Illuminates Evolutionary Transitions and the Path Towards Mitochondrial Loss.</title>
        <authorList>
            <person name="Novak L.V.F."/>
            <person name="Treitli S.C."/>
            <person name="Pyrih J."/>
            <person name="Halakuc P."/>
            <person name="Pipaliya S.V."/>
            <person name="Vacek V."/>
            <person name="Brzon O."/>
            <person name="Soukal P."/>
            <person name="Eme L."/>
            <person name="Dacks J.B."/>
            <person name="Karnkowska A."/>
            <person name="Elias M."/>
            <person name="Hampl V."/>
        </authorList>
    </citation>
    <scope>NUCLEOTIDE SEQUENCE</scope>
    <source>
        <strain evidence="4">RCP-MX</strain>
    </source>
</reference>
<keyword evidence="4" id="KW-0456">Lyase</keyword>
<dbReference type="Pfam" id="PF01053">
    <property type="entry name" value="Cys_Met_Meta_PP"/>
    <property type="match status" value="2"/>
</dbReference>
<evidence type="ECO:0000256" key="2">
    <source>
        <dbReference type="ARBA" id="ARBA00022898"/>
    </source>
</evidence>
<dbReference type="GO" id="GO:0018826">
    <property type="term" value="F:methionine gamma-lyase activity"/>
    <property type="evidence" value="ECO:0007669"/>
    <property type="project" value="UniProtKB-EC"/>
</dbReference>
<proteinExistence type="inferred from homology"/>
<keyword evidence="2 3" id="KW-0663">Pyridoxal phosphate</keyword>
<dbReference type="CDD" id="cd00614">
    <property type="entry name" value="CGS_like"/>
    <property type="match status" value="1"/>
</dbReference>
<gene>
    <name evidence="4" type="ORF">PAPYR_5064</name>
</gene>
<dbReference type="InterPro" id="IPR000277">
    <property type="entry name" value="Cys/Met-Metab_PyrdxlP-dep_enz"/>
</dbReference>
<dbReference type="EMBL" id="JAPMOS010000023">
    <property type="protein sequence ID" value="KAJ4459013.1"/>
    <property type="molecule type" value="Genomic_DNA"/>
</dbReference>
<dbReference type="Proteomes" id="UP001141327">
    <property type="component" value="Unassembled WGS sequence"/>
</dbReference>
<comment type="cofactor">
    <cofactor evidence="1 3">
        <name>pyridoxal 5'-phosphate</name>
        <dbReference type="ChEBI" id="CHEBI:597326"/>
    </cofactor>
</comment>
<dbReference type="SUPFAM" id="SSF53383">
    <property type="entry name" value="PLP-dependent transferases"/>
    <property type="match status" value="1"/>
</dbReference>
<dbReference type="PANTHER" id="PTHR11808">
    <property type="entry name" value="TRANS-SULFURATION ENZYME FAMILY MEMBER"/>
    <property type="match status" value="1"/>
</dbReference>
<dbReference type="Gene3D" id="3.90.1150.10">
    <property type="entry name" value="Aspartate Aminotransferase, domain 1"/>
    <property type="match status" value="1"/>
</dbReference>
<organism evidence="4 5">
    <name type="scientific">Paratrimastix pyriformis</name>
    <dbReference type="NCBI Taxonomy" id="342808"/>
    <lineage>
        <taxon>Eukaryota</taxon>
        <taxon>Metamonada</taxon>
        <taxon>Preaxostyla</taxon>
        <taxon>Paratrimastigidae</taxon>
        <taxon>Paratrimastix</taxon>
    </lineage>
</organism>
<protein>
    <submittedName>
        <fullName evidence="4">Methionine gamma-lyase</fullName>
        <ecNumber evidence="4">4.4.1.11</ecNumber>
    </submittedName>
</protein>
<evidence type="ECO:0000256" key="1">
    <source>
        <dbReference type="ARBA" id="ARBA00001933"/>
    </source>
</evidence>
<name>A0ABQ8UIF7_9EUKA</name>